<feature type="compositionally biased region" description="Polar residues" evidence="4">
    <location>
        <begin position="20"/>
        <end position="33"/>
    </location>
</feature>
<feature type="domain" description="VASt" evidence="5">
    <location>
        <begin position="258"/>
        <end position="431"/>
    </location>
</feature>
<feature type="compositionally biased region" description="Basic and acidic residues" evidence="4">
    <location>
        <begin position="611"/>
        <end position="620"/>
    </location>
</feature>
<keyword evidence="3" id="KW-0175">Coiled coil</keyword>
<feature type="compositionally biased region" description="Pro residues" evidence="4">
    <location>
        <begin position="118"/>
        <end position="137"/>
    </location>
</feature>
<feature type="compositionally biased region" description="Polar residues" evidence="4">
    <location>
        <begin position="201"/>
        <end position="228"/>
    </location>
</feature>
<dbReference type="Pfam" id="PF16016">
    <property type="entry name" value="VASt"/>
    <property type="match status" value="1"/>
</dbReference>
<keyword evidence="7" id="KW-1185">Reference proteome</keyword>
<evidence type="ECO:0000256" key="3">
    <source>
        <dbReference type="SAM" id="Coils"/>
    </source>
</evidence>
<sequence length="657" mass="71465">MPGLVCPSPSPQPHPHPSTMAATLTSPPTNTEASWPPSLPEHTVPLWPDSESGIEDSPGSVDGGNMPLTPPIPIPSPRRSSLQPSRPRAPSPTTDDPLQQQHKSSSAPTTAHEDLTDPHPPPPSTPPPPSPTPPPTAPEETEAGEGSGCEVDAGVPTIQINQDSCTADSSVGGLPLTKSGGDSETSEVVGPDTCQLPQVPCSPTKSPQHHSSLNSSPQPNDTIPTDLSDTTESEPDSKVTCLSTGESVACPNLSSHHQGREIINTVFSLPVDSVFTLLFTNSKFMLDLYTSRKTTDVVASPWQSNPETNQKLRQVTYTLALPPNSFGPKVSHVTETQVLSPFSKHGEIYTVDAEACNAGIPYADSFFVSNHWCLTRESATETRLSVWSMVKYKKNVWGFMKGVIDKNAYSGVETLLNDINGALLAEVDRTNLKRTRRRRRGRGSSKCEPPDVLPSQVYPDKVKDIHKATQMPARKLTLPIVTPDSSISSNEGPVRLVVATLIVLLTLNALLYYKLWALEEKMFHRSSPYPTIDPTMFRSGLGSGPLEEWVRILQQQEALHAAEVERWRKSIEEAAEFLRKAEESLRSLQTSIPPHHASKIQLLLHQIQHLHEAESQRRTSSDPQHQSGNGAKESSTEHLSSDGLSSKLHERSVSGEL</sequence>
<evidence type="ECO:0000259" key="5">
    <source>
        <dbReference type="PROSITE" id="PS51778"/>
    </source>
</evidence>
<evidence type="ECO:0000256" key="4">
    <source>
        <dbReference type="SAM" id="MobiDB-lite"/>
    </source>
</evidence>
<gene>
    <name evidence="6" type="ORF">Pcinc_017287</name>
</gene>
<feature type="region of interest" description="Disordered" evidence="4">
    <location>
        <begin position="1"/>
        <end position="240"/>
    </location>
</feature>
<proteinExistence type="predicted"/>
<evidence type="ECO:0000313" key="7">
    <source>
        <dbReference type="Proteomes" id="UP001286313"/>
    </source>
</evidence>
<dbReference type="PANTHER" id="PTHR23319:SF4">
    <property type="entry name" value="GRAM DOMAIN CONTAINING 1B, ISOFORM E"/>
    <property type="match status" value="1"/>
</dbReference>
<evidence type="ECO:0000313" key="6">
    <source>
        <dbReference type="EMBL" id="KAK3878075.1"/>
    </source>
</evidence>
<dbReference type="InterPro" id="IPR051482">
    <property type="entry name" value="Cholesterol_transport"/>
</dbReference>
<name>A0AAE1FR29_PETCI</name>
<feature type="compositionally biased region" description="Basic residues" evidence="4">
    <location>
        <begin position="434"/>
        <end position="443"/>
    </location>
</feature>
<dbReference type="PROSITE" id="PS51778">
    <property type="entry name" value="VAST"/>
    <property type="match status" value="1"/>
</dbReference>
<feature type="compositionally biased region" description="Basic and acidic residues" evidence="4">
    <location>
        <begin position="647"/>
        <end position="657"/>
    </location>
</feature>
<dbReference type="GO" id="GO:0120015">
    <property type="term" value="F:sterol transfer activity"/>
    <property type="evidence" value="ECO:0007669"/>
    <property type="project" value="TreeGrafter"/>
</dbReference>
<accession>A0AAE1FR29</accession>
<dbReference type="GO" id="GO:0032934">
    <property type="term" value="F:sterol binding"/>
    <property type="evidence" value="ECO:0007669"/>
    <property type="project" value="TreeGrafter"/>
</dbReference>
<comment type="subcellular location">
    <subcellularLocation>
        <location evidence="1">Membrane</location>
    </subcellularLocation>
</comment>
<evidence type="ECO:0000256" key="1">
    <source>
        <dbReference type="ARBA" id="ARBA00004370"/>
    </source>
</evidence>
<dbReference type="GO" id="GO:0032366">
    <property type="term" value="P:intracellular sterol transport"/>
    <property type="evidence" value="ECO:0007669"/>
    <property type="project" value="TreeGrafter"/>
</dbReference>
<feature type="region of interest" description="Disordered" evidence="4">
    <location>
        <begin position="434"/>
        <end position="453"/>
    </location>
</feature>
<dbReference type="GO" id="GO:0005789">
    <property type="term" value="C:endoplasmic reticulum membrane"/>
    <property type="evidence" value="ECO:0007669"/>
    <property type="project" value="TreeGrafter"/>
</dbReference>
<comment type="caution">
    <text evidence="6">The sequence shown here is derived from an EMBL/GenBank/DDBJ whole genome shotgun (WGS) entry which is preliminary data.</text>
</comment>
<reference evidence="6" key="1">
    <citation type="submission" date="2023-10" db="EMBL/GenBank/DDBJ databases">
        <title>Genome assemblies of two species of porcelain crab, Petrolisthes cinctipes and Petrolisthes manimaculis (Anomura: Porcellanidae).</title>
        <authorList>
            <person name="Angst P."/>
        </authorList>
    </citation>
    <scope>NUCLEOTIDE SEQUENCE</scope>
    <source>
        <strain evidence="6">PB745_01</strain>
        <tissue evidence="6">Gill</tissue>
    </source>
</reference>
<dbReference type="PANTHER" id="PTHR23319">
    <property type="entry name" value="GRAM DOMAIN CONTAINING 1B, ISOFORM E"/>
    <property type="match status" value="1"/>
</dbReference>
<feature type="compositionally biased region" description="Polar residues" evidence="4">
    <location>
        <begin position="158"/>
        <end position="169"/>
    </location>
</feature>
<evidence type="ECO:0000256" key="2">
    <source>
        <dbReference type="ARBA" id="ARBA00023136"/>
    </source>
</evidence>
<feature type="region of interest" description="Disordered" evidence="4">
    <location>
        <begin position="611"/>
        <end position="657"/>
    </location>
</feature>
<keyword evidence="2" id="KW-0472">Membrane</keyword>
<dbReference type="AlphaFoldDB" id="A0AAE1FR29"/>
<feature type="compositionally biased region" description="Polar residues" evidence="4">
    <location>
        <begin position="93"/>
        <end position="109"/>
    </location>
</feature>
<dbReference type="GO" id="GO:0005886">
    <property type="term" value="C:plasma membrane"/>
    <property type="evidence" value="ECO:0007669"/>
    <property type="project" value="TreeGrafter"/>
</dbReference>
<feature type="compositionally biased region" description="Low complexity" evidence="4">
    <location>
        <begin position="77"/>
        <end position="92"/>
    </location>
</feature>
<feature type="coiled-coil region" evidence="3">
    <location>
        <begin position="564"/>
        <end position="591"/>
    </location>
</feature>
<organism evidence="6 7">
    <name type="scientific">Petrolisthes cinctipes</name>
    <name type="common">Flat porcelain crab</name>
    <dbReference type="NCBI Taxonomy" id="88211"/>
    <lineage>
        <taxon>Eukaryota</taxon>
        <taxon>Metazoa</taxon>
        <taxon>Ecdysozoa</taxon>
        <taxon>Arthropoda</taxon>
        <taxon>Crustacea</taxon>
        <taxon>Multicrustacea</taxon>
        <taxon>Malacostraca</taxon>
        <taxon>Eumalacostraca</taxon>
        <taxon>Eucarida</taxon>
        <taxon>Decapoda</taxon>
        <taxon>Pleocyemata</taxon>
        <taxon>Anomura</taxon>
        <taxon>Galatheoidea</taxon>
        <taxon>Porcellanidae</taxon>
        <taxon>Petrolisthes</taxon>
    </lineage>
</organism>
<feature type="compositionally biased region" description="Polar residues" evidence="4">
    <location>
        <begin position="621"/>
        <end position="633"/>
    </location>
</feature>
<dbReference type="GO" id="GO:0140268">
    <property type="term" value="C:endoplasmic reticulum-plasma membrane contact site"/>
    <property type="evidence" value="ECO:0007669"/>
    <property type="project" value="TreeGrafter"/>
</dbReference>
<protein>
    <recommendedName>
        <fullName evidence="5">VASt domain-containing protein</fullName>
    </recommendedName>
</protein>
<dbReference type="Proteomes" id="UP001286313">
    <property type="component" value="Unassembled WGS sequence"/>
</dbReference>
<dbReference type="InterPro" id="IPR031968">
    <property type="entry name" value="VASt"/>
</dbReference>
<dbReference type="EMBL" id="JAWQEG010001593">
    <property type="protein sequence ID" value="KAK3878075.1"/>
    <property type="molecule type" value="Genomic_DNA"/>
</dbReference>